<dbReference type="SUPFAM" id="SSF49785">
    <property type="entry name" value="Galactose-binding domain-like"/>
    <property type="match status" value="1"/>
</dbReference>
<sequence>MALAAAGVLALVVILVLVTGTGQDDPPQQLIAAAPNPSSAPASAPADPPTGANIKVVSAEATCPPGGTPGMDAFDGRPATAWSCGRSFNVDGQVLRIDLGRSYAIDSIGLVPGWDDIATDGTDQWSRYRTVSRVSYRFNDERITTFTQRTLDQRRLVTTKIEPPVHASQVVLTVLQSSSAGTADATAISTIVIHGH</sequence>
<dbReference type="InterPro" id="IPR008979">
    <property type="entry name" value="Galactose-bd-like_sf"/>
</dbReference>
<name>K0F0N6_NOCB7</name>
<dbReference type="NCBIfam" id="NF047619">
    <property type="entry name" value="NADase_discoid"/>
    <property type="match status" value="1"/>
</dbReference>
<dbReference type="Pfam" id="PF00754">
    <property type="entry name" value="F5_F8_type_C"/>
    <property type="match status" value="1"/>
</dbReference>
<protein>
    <submittedName>
        <fullName evidence="3">Putative neural cell adhesion protein</fullName>
    </submittedName>
</protein>
<dbReference type="STRING" id="1133849.O3I_023750"/>
<evidence type="ECO:0000256" key="1">
    <source>
        <dbReference type="SAM" id="MobiDB-lite"/>
    </source>
</evidence>
<gene>
    <name evidence="3" type="ORF">O3I_023750</name>
</gene>
<dbReference type="Proteomes" id="UP000006304">
    <property type="component" value="Chromosome"/>
</dbReference>
<organism evidence="3 4">
    <name type="scientific">Nocardia brasiliensis (strain ATCC 700358 / HUJEG-1)</name>
    <dbReference type="NCBI Taxonomy" id="1133849"/>
    <lineage>
        <taxon>Bacteria</taxon>
        <taxon>Bacillati</taxon>
        <taxon>Actinomycetota</taxon>
        <taxon>Actinomycetes</taxon>
        <taxon>Mycobacteriales</taxon>
        <taxon>Nocardiaceae</taxon>
        <taxon>Nocardia</taxon>
    </lineage>
</organism>
<evidence type="ECO:0000313" key="3">
    <source>
        <dbReference type="EMBL" id="AFU02705.1"/>
    </source>
</evidence>
<evidence type="ECO:0000259" key="2">
    <source>
        <dbReference type="Pfam" id="PF00754"/>
    </source>
</evidence>
<dbReference type="eggNOG" id="ENOG5031BC5">
    <property type="taxonomic scope" value="Bacteria"/>
</dbReference>
<accession>K0F0N6</accession>
<keyword evidence="4" id="KW-1185">Reference proteome</keyword>
<dbReference type="Gene3D" id="2.60.120.260">
    <property type="entry name" value="Galactose-binding domain-like"/>
    <property type="match status" value="1"/>
</dbReference>
<feature type="region of interest" description="Disordered" evidence="1">
    <location>
        <begin position="28"/>
        <end position="52"/>
    </location>
</feature>
<dbReference type="AlphaFoldDB" id="K0F0N6"/>
<evidence type="ECO:0000313" key="4">
    <source>
        <dbReference type="Proteomes" id="UP000006304"/>
    </source>
</evidence>
<dbReference type="KEGG" id="nbr:O3I_023750"/>
<reference evidence="3 4" key="1">
    <citation type="journal article" date="2012" name="J. Bacteriol.">
        <title>Complete genome sequence of Nocardia brasiliensis HUJEG-1.</title>
        <authorList>
            <person name="Vera-Cabrera L."/>
            <person name="Ortiz-Lopez R."/>
            <person name="Elizondo-Gonzalez R."/>
            <person name="Perez-Maya A.A."/>
            <person name="Ocampo-Candiani J."/>
        </authorList>
    </citation>
    <scope>NUCLEOTIDE SEQUENCE [LARGE SCALE GENOMIC DNA]</scope>
    <source>
        <strain evidence="4">ATCC 700358</strain>
    </source>
</reference>
<dbReference type="InterPro" id="IPR000421">
    <property type="entry name" value="FA58C"/>
</dbReference>
<proteinExistence type="predicted"/>
<feature type="compositionally biased region" description="Low complexity" evidence="1">
    <location>
        <begin position="32"/>
        <end position="45"/>
    </location>
</feature>
<dbReference type="EMBL" id="CP003876">
    <property type="protein sequence ID" value="AFU02705.1"/>
    <property type="molecule type" value="Genomic_DNA"/>
</dbReference>
<dbReference type="InterPro" id="IPR057561">
    <property type="entry name" value="NADase_transloc"/>
</dbReference>
<feature type="domain" description="F5/8 type C" evidence="2">
    <location>
        <begin position="65"/>
        <end position="179"/>
    </location>
</feature>
<dbReference type="HOGENOM" id="CLU_1388971_0_0_11"/>